<dbReference type="PANTHER" id="PTHR14359:SF6">
    <property type="entry name" value="PHOSPHOPANTOTHENOYLCYSTEINE DECARBOXYLASE"/>
    <property type="match status" value="1"/>
</dbReference>
<dbReference type="InterPro" id="IPR036568">
    <property type="entry name" value="GGCT-like_sf"/>
</dbReference>
<evidence type="ECO:0000256" key="3">
    <source>
        <dbReference type="ARBA" id="ARBA00022993"/>
    </source>
</evidence>
<accession>A0A811LDG9</accession>
<dbReference type="Gene3D" id="3.40.50.1950">
    <property type="entry name" value="Flavin prenyltransferase-like"/>
    <property type="match status" value="1"/>
</dbReference>
<dbReference type="InterPro" id="IPR036551">
    <property type="entry name" value="Flavin_trans-like"/>
</dbReference>
<dbReference type="Proteomes" id="UP000614601">
    <property type="component" value="Unassembled WGS sequence"/>
</dbReference>
<dbReference type="GO" id="GO:0061928">
    <property type="term" value="F:glutathione specific gamma-glutamylcyclotransferase activity"/>
    <property type="evidence" value="ECO:0007669"/>
    <property type="project" value="UniProtKB-EC"/>
</dbReference>
<dbReference type="Gene3D" id="3.10.490.10">
    <property type="entry name" value="Gamma-glutamyl cyclotransferase-like"/>
    <property type="match status" value="1"/>
</dbReference>
<dbReference type="GO" id="GO:0015937">
    <property type="term" value="P:coenzyme A biosynthetic process"/>
    <property type="evidence" value="ECO:0007669"/>
    <property type="project" value="UniProtKB-KW"/>
</dbReference>
<dbReference type="Proteomes" id="UP000783686">
    <property type="component" value="Unassembled WGS sequence"/>
</dbReference>
<evidence type="ECO:0000259" key="7">
    <source>
        <dbReference type="Pfam" id="PF02441"/>
    </source>
</evidence>
<dbReference type="SUPFAM" id="SSF52507">
    <property type="entry name" value="Homo-oligomeric flavin-containing Cys decarboxylases, HFCD"/>
    <property type="match status" value="1"/>
</dbReference>
<protein>
    <recommendedName>
        <fullName evidence="2">glutathione-specific gamma-glutamylcyclotransferase</fullName>
        <ecNumber evidence="2">4.3.2.7</ecNumber>
    </recommendedName>
</protein>
<dbReference type="Pfam" id="PF02441">
    <property type="entry name" value="Flavoprotein"/>
    <property type="match status" value="1"/>
</dbReference>
<dbReference type="SUPFAM" id="SSF110857">
    <property type="entry name" value="Gamma-glutamyl cyclotransferase-like"/>
    <property type="match status" value="1"/>
</dbReference>
<organism evidence="8 9">
    <name type="scientific">Bursaphelenchus okinawaensis</name>
    <dbReference type="NCBI Taxonomy" id="465554"/>
    <lineage>
        <taxon>Eukaryota</taxon>
        <taxon>Metazoa</taxon>
        <taxon>Ecdysozoa</taxon>
        <taxon>Nematoda</taxon>
        <taxon>Chromadorea</taxon>
        <taxon>Rhabditida</taxon>
        <taxon>Tylenchina</taxon>
        <taxon>Tylenchomorpha</taxon>
        <taxon>Aphelenchoidea</taxon>
        <taxon>Aphelenchoididae</taxon>
        <taxon>Bursaphelenchus</taxon>
    </lineage>
</organism>
<dbReference type="InterPro" id="IPR006840">
    <property type="entry name" value="ChaC"/>
</dbReference>
<keyword evidence="4" id="KW-0456">Lyase</keyword>
<dbReference type="InterPro" id="IPR013024">
    <property type="entry name" value="GGCT-like"/>
</dbReference>
<keyword evidence="3" id="KW-0173">Coenzyme A biosynthesis</keyword>
<dbReference type="EC" id="4.3.2.7" evidence="2"/>
<sequence length="418" mass="47704">MAEVSSIGPKRPRMEERRPPLDCSHRLLNQSLDIFHLLIGVTGSVATIKLEELIADLRKKFDESKLVIKVVTTSAALNFFDPNKLESEGVIVYEDSDEWNMFKKRGDPVLHIDLRKWADAFIIAPLDANSLAKICHGLCDNLLTCVARAWDFNKPFFFAPAMNTCMWEHPVTAEQVKKLIVVFGCKEIPPMEKELMCGDKGYGAMAKIPMISSVITTTEMWVFGYGSLLWYTDFPYEAVIPGVVQGYVRRFWQMSPDHRGTETKPGRTVTLVPQDGGMCWGLAYKVPEEHIENTIAYLNFRERAGYKREVVEFHPDNGEEPFELSVYISYHHEDNIYHTGPVTNDEIVDVILSSKGRTGTNLEYALRLADIHRRLAPHIHDPHLFDIERRLLKACESKRIRDKILNILGHNLPHLKSA</sequence>
<dbReference type="PANTHER" id="PTHR14359">
    <property type="entry name" value="HOMO-OLIGOMERIC FLAVIN CONTAINING CYS DECARBOXYLASE FAMILY"/>
    <property type="match status" value="1"/>
</dbReference>
<dbReference type="OrthoDB" id="1933483at2759"/>
<comment type="catalytic activity">
    <reaction evidence="6">
        <text>glutathione = L-cysteinylglycine + 5-oxo-L-proline</text>
        <dbReference type="Rhea" id="RHEA:47724"/>
        <dbReference type="ChEBI" id="CHEBI:57925"/>
        <dbReference type="ChEBI" id="CHEBI:58402"/>
        <dbReference type="ChEBI" id="CHEBI:61694"/>
        <dbReference type="EC" id="4.3.2.7"/>
    </reaction>
</comment>
<dbReference type="GO" id="GO:0010181">
    <property type="term" value="F:FMN binding"/>
    <property type="evidence" value="ECO:0007669"/>
    <property type="project" value="TreeGrafter"/>
</dbReference>
<feature type="domain" description="Flavoprotein" evidence="7">
    <location>
        <begin position="36"/>
        <end position="208"/>
    </location>
</feature>
<dbReference type="GO" id="GO:0006751">
    <property type="term" value="P:glutathione catabolic process"/>
    <property type="evidence" value="ECO:0007669"/>
    <property type="project" value="InterPro"/>
</dbReference>
<comment type="similarity">
    <text evidence="1">Belongs to the gamma-glutamylcyclotransferase family. ChaC subfamily.</text>
</comment>
<evidence type="ECO:0000256" key="1">
    <source>
        <dbReference type="ARBA" id="ARBA00009662"/>
    </source>
</evidence>
<name>A0A811LDG9_9BILA</name>
<proteinExistence type="inferred from homology"/>
<evidence type="ECO:0000256" key="5">
    <source>
        <dbReference type="ARBA" id="ARBA00038350"/>
    </source>
</evidence>
<reference evidence="8" key="1">
    <citation type="submission" date="2020-09" db="EMBL/GenBank/DDBJ databases">
        <authorList>
            <person name="Kikuchi T."/>
        </authorList>
    </citation>
    <scope>NUCLEOTIDE SEQUENCE</scope>
    <source>
        <strain evidence="8">SH1</strain>
    </source>
</reference>
<evidence type="ECO:0000256" key="6">
    <source>
        <dbReference type="ARBA" id="ARBA00048073"/>
    </source>
</evidence>
<evidence type="ECO:0000256" key="2">
    <source>
        <dbReference type="ARBA" id="ARBA00012344"/>
    </source>
</evidence>
<dbReference type="EMBL" id="CAJFCW020000005">
    <property type="protein sequence ID" value="CAG9120448.1"/>
    <property type="molecule type" value="Genomic_DNA"/>
</dbReference>
<dbReference type="EMBL" id="CAJFDH010000005">
    <property type="protein sequence ID" value="CAD5225115.1"/>
    <property type="molecule type" value="Genomic_DNA"/>
</dbReference>
<evidence type="ECO:0000313" key="8">
    <source>
        <dbReference type="EMBL" id="CAD5225115.1"/>
    </source>
</evidence>
<comment type="similarity">
    <text evidence="5">Belongs to the HFCD (homooligomeric flavin containing Cys decarboxylase) superfamily.</text>
</comment>
<keyword evidence="9" id="KW-1185">Reference proteome</keyword>
<evidence type="ECO:0000256" key="4">
    <source>
        <dbReference type="ARBA" id="ARBA00023239"/>
    </source>
</evidence>
<gene>
    <name evidence="8" type="ORF">BOKJ2_LOCUS11417</name>
</gene>
<dbReference type="GO" id="GO:0071513">
    <property type="term" value="C:phosphopantothenoylcysteine decarboxylase complex"/>
    <property type="evidence" value="ECO:0007669"/>
    <property type="project" value="TreeGrafter"/>
</dbReference>
<dbReference type="CDD" id="cd06661">
    <property type="entry name" value="GGCT_like"/>
    <property type="match status" value="1"/>
</dbReference>
<dbReference type="GO" id="GO:0004633">
    <property type="term" value="F:phosphopantothenoylcysteine decarboxylase activity"/>
    <property type="evidence" value="ECO:0007669"/>
    <property type="project" value="TreeGrafter"/>
</dbReference>
<dbReference type="AlphaFoldDB" id="A0A811LDG9"/>
<dbReference type="InterPro" id="IPR003382">
    <property type="entry name" value="Flavoprotein"/>
</dbReference>
<comment type="caution">
    <text evidence="8">The sequence shown here is derived from an EMBL/GenBank/DDBJ whole genome shotgun (WGS) entry which is preliminary data.</text>
</comment>
<evidence type="ECO:0000313" key="9">
    <source>
        <dbReference type="Proteomes" id="UP000614601"/>
    </source>
</evidence>
<dbReference type="Pfam" id="PF04752">
    <property type="entry name" value="ChaC"/>
    <property type="match status" value="1"/>
</dbReference>